<comment type="caution">
    <text evidence="16">The sequence shown here is derived from an EMBL/GenBank/DDBJ whole genome shotgun (WGS) entry which is preliminary data.</text>
</comment>
<evidence type="ECO:0000256" key="11">
    <source>
        <dbReference type="ARBA" id="ARBA00023098"/>
    </source>
</evidence>
<dbReference type="Pfam" id="PF01219">
    <property type="entry name" value="DAGK_prokar"/>
    <property type="match status" value="1"/>
</dbReference>
<dbReference type="EC" id="2.7.1.107" evidence="16"/>
<evidence type="ECO:0000256" key="3">
    <source>
        <dbReference type="ARBA" id="ARBA00022475"/>
    </source>
</evidence>
<keyword evidence="3" id="KW-1003">Cell membrane</keyword>
<evidence type="ECO:0000256" key="14">
    <source>
        <dbReference type="ARBA" id="ARBA00023264"/>
    </source>
</evidence>
<sequence length="114" mass="12757">MKQLLAKFSYAFRGVGLALKDKSVIVQVVIMLLALVFFSFFDLSLIEWCVLLMCCGMVIVAEMFNTVIERMMNFIHPECDDRVRDIKDFGAGVVLAASFFALLIGILIIGSKII</sequence>
<dbReference type="PANTHER" id="PTHR34299:SF1">
    <property type="entry name" value="DIACYLGLYCEROL KINASE"/>
    <property type="match status" value="1"/>
</dbReference>
<dbReference type="Gene3D" id="1.10.287.3610">
    <property type="match status" value="1"/>
</dbReference>
<comment type="similarity">
    <text evidence="2">Belongs to the bacterial diacylglycerol kinase family.</text>
</comment>
<evidence type="ECO:0000256" key="15">
    <source>
        <dbReference type="SAM" id="Phobius"/>
    </source>
</evidence>
<keyword evidence="13" id="KW-0594">Phospholipid biosynthesis</keyword>
<reference evidence="16 17" key="1">
    <citation type="submission" date="2023-07" db="EMBL/GenBank/DDBJ databases">
        <title>Genomic Encyclopedia of Type Strains, Phase IV (KMG-IV): sequencing the most valuable type-strain genomes for metagenomic binning, comparative biology and taxonomic classification.</title>
        <authorList>
            <person name="Goeker M."/>
        </authorList>
    </citation>
    <scope>NUCLEOTIDE SEQUENCE [LARGE SCALE GENOMIC DNA]</scope>
    <source>
        <strain evidence="16 17">DSM 16784</strain>
    </source>
</reference>
<keyword evidence="11" id="KW-0443">Lipid metabolism</keyword>
<keyword evidence="9" id="KW-0067">ATP-binding</keyword>
<keyword evidence="6 15" id="KW-0812">Transmembrane</keyword>
<evidence type="ECO:0000256" key="10">
    <source>
        <dbReference type="ARBA" id="ARBA00022989"/>
    </source>
</evidence>
<dbReference type="PANTHER" id="PTHR34299">
    <property type="entry name" value="DIACYLGLYCEROL KINASE"/>
    <property type="match status" value="1"/>
</dbReference>
<evidence type="ECO:0000313" key="16">
    <source>
        <dbReference type="EMBL" id="MDQ0362902.1"/>
    </source>
</evidence>
<organism evidence="16 17">
    <name type="scientific">Breznakia pachnodae</name>
    <dbReference type="NCBI Taxonomy" id="265178"/>
    <lineage>
        <taxon>Bacteria</taxon>
        <taxon>Bacillati</taxon>
        <taxon>Bacillota</taxon>
        <taxon>Erysipelotrichia</taxon>
        <taxon>Erysipelotrichales</taxon>
        <taxon>Erysipelotrichaceae</taxon>
        <taxon>Breznakia</taxon>
    </lineage>
</organism>
<evidence type="ECO:0000256" key="12">
    <source>
        <dbReference type="ARBA" id="ARBA00023136"/>
    </source>
</evidence>
<evidence type="ECO:0000256" key="1">
    <source>
        <dbReference type="ARBA" id="ARBA00004651"/>
    </source>
</evidence>
<evidence type="ECO:0000256" key="6">
    <source>
        <dbReference type="ARBA" id="ARBA00022692"/>
    </source>
</evidence>
<keyword evidence="10 15" id="KW-1133">Transmembrane helix</keyword>
<feature type="transmembrane region" description="Helical" evidence="15">
    <location>
        <begin position="45"/>
        <end position="68"/>
    </location>
</feature>
<dbReference type="Proteomes" id="UP001230220">
    <property type="component" value="Unassembled WGS sequence"/>
</dbReference>
<evidence type="ECO:0000256" key="4">
    <source>
        <dbReference type="ARBA" id="ARBA00022516"/>
    </source>
</evidence>
<dbReference type="CDD" id="cd14263">
    <property type="entry name" value="DAGK_IM_like"/>
    <property type="match status" value="1"/>
</dbReference>
<evidence type="ECO:0000256" key="9">
    <source>
        <dbReference type="ARBA" id="ARBA00022840"/>
    </source>
</evidence>
<gene>
    <name evidence="16" type="ORF">J2S15_003663</name>
</gene>
<keyword evidence="14" id="KW-1208">Phospholipid metabolism</keyword>
<evidence type="ECO:0000313" key="17">
    <source>
        <dbReference type="Proteomes" id="UP001230220"/>
    </source>
</evidence>
<dbReference type="RefSeq" id="WP_307411112.1">
    <property type="nucleotide sequence ID" value="NZ_JAUSUR010000008.1"/>
</dbReference>
<evidence type="ECO:0000256" key="2">
    <source>
        <dbReference type="ARBA" id="ARBA00005967"/>
    </source>
</evidence>
<dbReference type="GO" id="GO:0004143">
    <property type="term" value="F:ATP-dependent diacylglycerol kinase activity"/>
    <property type="evidence" value="ECO:0007669"/>
    <property type="project" value="UniProtKB-EC"/>
</dbReference>
<keyword evidence="8 16" id="KW-0418">Kinase</keyword>
<dbReference type="GO" id="GO:0036433">
    <property type="term" value="F:di-trans, poly-cis-undecaprenol kinase activity"/>
    <property type="evidence" value="ECO:0007669"/>
    <property type="project" value="UniProtKB-EC"/>
</dbReference>
<dbReference type="InterPro" id="IPR000829">
    <property type="entry name" value="DAGK"/>
</dbReference>
<keyword evidence="17" id="KW-1185">Reference proteome</keyword>
<proteinExistence type="inferred from homology"/>
<dbReference type="InterPro" id="IPR036945">
    <property type="entry name" value="DAGK_sf"/>
</dbReference>
<feature type="transmembrane region" description="Helical" evidence="15">
    <location>
        <begin position="21"/>
        <end position="39"/>
    </location>
</feature>
<keyword evidence="5 16" id="KW-0808">Transferase</keyword>
<evidence type="ECO:0000256" key="5">
    <source>
        <dbReference type="ARBA" id="ARBA00022679"/>
    </source>
</evidence>
<comment type="subcellular location">
    <subcellularLocation>
        <location evidence="1">Cell membrane</location>
        <topology evidence="1">Multi-pass membrane protein</topology>
    </subcellularLocation>
</comment>
<keyword evidence="7" id="KW-0547">Nucleotide-binding</keyword>
<accession>A0ABU0E7P0</accession>
<name>A0ABU0E7P0_9FIRM</name>
<evidence type="ECO:0000256" key="13">
    <source>
        <dbReference type="ARBA" id="ARBA00023209"/>
    </source>
</evidence>
<protein>
    <submittedName>
        <fullName evidence="16">Undecaprenol kinase/diacylglycerol kinase (ATP)</fullName>
        <ecNumber evidence="16">2.7.1.107</ecNumber>
        <ecNumber evidence="16">2.7.1.66</ecNumber>
    </submittedName>
</protein>
<evidence type="ECO:0000256" key="8">
    <source>
        <dbReference type="ARBA" id="ARBA00022777"/>
    </source>
</evidence>
<keyword evidence="4" id="KW-0444">Lipid biosynthesis</keyword>
<evidence type="ECO:0000256" key="7">
    <source>
        <dbReference type="ARBA" id="ARBA00022741"/>
    </source>
</evidence>
<dbReference type="EMBL" id="JAUSUR010000008">
    <property type="protein sequence ID" value="MDQ0362902.1"/>
    <property type="molecule type" value="Genomic_DNA"/>
</dbReference>
<keyword evidence="12 15" id="KW-0472">Membrane</keyword>
<dbReference type="EC" id="2.7.1.66" evidence="16"/>
<feature type="transmembrane region" description="Helical" evidence="15">
    <location>
        <begin position="89"/>
        <end position="109"/>
    </location>
</feature>